<dbReference type="InterPro" id="IPR036259">
    <property type="entry name" value="MFS_trans_sf"/>
</dbReference>
<dbReference type="GO" id="GO:0022857">
    <property type="term" value="F:transmembrane transporter activity"/>
    <property type="evidence" value="ECO:0007669"/>
    <property type="project" value="InterPro"/>
</dbReference>
<keyword evidence="5 7" id="KW-1133">Transmembrane helix</keyword>
<keyword evidence="10" id="KW-1185">Reference proteome</keyword>
<accession>A0A401ZSQ2</accession>
<gene>
    <name evidence="9" type="ORF">KDAU_72260</name>
</gene>
<feature type="transmembrane region" description="Helical" evidence="7">
    <location>
        <begin position="194"/>
        <end position="215"/>
    </location>
</feature>
<feature type="domain" description="Major facilitator superfamily (MFS) profile" evidence="8">
    <location>
        <begin position="21"/>
        <end position="434"/>
    </location>
</feature>
<feature type="transmembrane region" description="Helical" evidence="7">
    <location>
        <begin position="378"/>
        <end position="399"/>
    </location>
</feature>
<dbReference type="PANTHER" id="PTHR43045:SF1">
    <property type="entry name" value="SHIKIMATE TRANSPORTER"/>
    <property type="match status" value="1"/>
</dbReference>
<dbReference type="PROSITE" id="PS00217">
    <property type="entry name" value="SUGAR_TRANSPORT_2"/>
    <property type="match status" value="1"/>
</dbReference>
<keyword evidence="6 7" id="KW-0472">Membrane</keyword>
<dbReference type="Pfam" id="PF07690">
    <property type="entry name" value="MFS_1"/>
    <property type="match status" value="1"/>
</dbReference>
<keyword evidence="3" id="KW-1003">Cell membrane</keyword>
<dbReference type="CDD" id="cd17369">
    <property type="entry name" value="MFS_ShiA_like"/>
    <property type="match status" value="1"/>
</dbReference>
<dbReference type="GO" id="GO:0005886">
    <property type="term" value="C:plasma membrane"/>
    <property type="evidence" value="ECO:0007669"/>
    <property type="project" value="UniProtKB-SubCell"/>
</dbReference>
<proteinExistence type="predicted"/>
<dbReference type="Proteomes" id="UP000287224">
    <property type="component" value="Unassembled WGS sequence"/>
</dbReference>
<dbReference type="InterPro" id="IPR011701">
    <property type="entry name" value="MFS"/>
</dbReference>
<feature type="transmembrane region" description="Helical" evidence="7">
    <location>
        <begin position="94"/>
        <end position="112"/>
    </location>
</feature>
<dbReference type="InterPro" id="IPR020846">
    <property type="entry name" value="MFS_dom"/>
</dbReference>
<evidence type="ECO:0000259" key="8">
    <source>
        <dbReference type="PROSITE" id="PS50850"/>
    </source>
</evidence>
<feature type="transmembrane region" description="Helical" evidence="7">
    <location>
        <begin position="313"/>
        <end position="332"/>
    </location>
</feature>
<protein>
    <submittedName>
        <fullName evidence="9">MFS transporter</fullName>
    </submittedName>
</protein>
<evidence type="ECO:0000256" key="6">
    <source>
        <dbReference type="ARBA" id="ARBA00023136"/>
    </source>
</evidence>
<feature type="transmembrane region" description="Helical" evidence="7">
    <location>
        <begin position="411"/>
        <end position="433"/>
    </location>
</feature>
<name>A0A401ZSQ2_9CHLR</name>
<dbReference type="PANTHER" id="PTHR43045">
    <property type="entry name" value="SHIKIMATE TRANSPORTER"/>
    <property type="match status" value="1"/>
</dbReference>
<dbReference type="Gene3D" id="1.20.1250.20">
    <property type="entry name" value="MFS general substrate transporter like domains"/>
    <property type="match status" value="2"/>
</dbReference>
<dbReference type="PROSITE" id="PS00216">
    <property type="entry name" value="SUGAR_TRANSPORT_1"/>
    <property type="match status" value="1"/>
</dbReference>
<feature type="transmembrane region" description="Helical" evidence="7">
    <location>
        <begin position="118"/>
        <end position="138"/>
    </location>
</feature>
<evidence type="ECO:0000313" key="9">
    <source>
        <dbReference type="EMBL" id="GCE09897.1"/>
    </source>
</evidence>
<evidence type="ECO:0000256" key="4">
    <source>
        <dbReference type="ARBA" id="ARBA00022692"/>
    </source>
</evidence>
<feature type="transmembrane region" description="Helical" evidence="7">
    <location>
        <begin position="61"/>
        <end position="82"/>
    </location>
</feature>
<evidence type="ECO:0000256" key="1">
    <source>
        <dbReference type="ARBA" id="ARBA00004651"/>
    </source>
</evidence>
<sequence>MTTLRFDTAEDTTRDESMAPIIAASTIGSAIEWLDFFYYGFLSMTVFPAVFFPGFNSYVGVIASFTTNFVGFVARPLGSVFFGRFGDRVGRKPTLATTLLLIGIATMLIGVLPGYKTIGILAPLLLALLRFLQGVGVGGEWGGSVLLTMEFGNPQRRGFLTSWPQTGAFVGLGLSVASLLLFKNLYPGEAFQSVGWRMPFLLSTMLLLVGLYIRLRIPETTAFLRVQERQRSQSIVRQIWRGYWREILLSALVRSGEQAPFYIFTTFMLSYGVATLHWEAALLYRGLILASLVACVTIPITGALSDRFGRRQVTIYGALLMCAWAFPYFLFFNTGNPVLIMLAIAFSLGGCHACLYGPQAALIAERFPTQFRYTGATLGYQLASIIAGGPAPIIATYLLGRVQPFNANYPVWVLIALYVIVMALISLLAALYLKDYTGRAAVEDPA</sequence>
<reference evidence="10" key="1">
    <citation type="submission" date="2018-12" db="EMBL/GenBank/DDBJ databases">
        <title>Tengunoibacter tsumagoiensis gen. nov., sp. nov., Dictyobacter kobayashii sp. nov., D. alpinus sp. nov., and D. joshuensis sp. nov. and description of Dictyobacteraceae fam. nov. within the order Ktedonobacterales isolated from Tengu-no-mugimeshi.</title>
        <authorList>
            <person name="Wang C.M."/>
            <person name="Zheng Y."/>
            <person name="Sakai Y."/>
            <person name="Toyoda A."/>
            <person name="Minakuchi Y."/>
            <person name="Abe K."/>
            <person name="Yokota A."/>
            <person name="Yabe S."/>
        </authorList>
    </citation>
    <scope>NUCLEOTIDE SEQUENCE [LARGE SCALE GENOMIC DNA]</scope>
    <source>
        <strain evidence="10">S-27</strain>
    </source>
</reference>
<dbReference type="AlphaFoldDB" id="A0A401ZSQ2"/>
<evidence type="ECO:0000313" key="10">
    <source>
        <dbReference type="Proteomes" id="UP000287224"/>
    </source>
</evidence>
<dbReference type="SUPFAM" id="SSF103473">
    <property type="entry name" value="MFS general substrate transporter"/>
    <property type="match status" value="1"/>
</dbReference>
<comment type="caution">
    <text evidence="9">The sequence shown here is derived from an EMBL/GenBank/DDBJ whole genome shotgun (WGS) entry which is preliminary data.</text>
</comment>
<keyword evidence="2" id="KW-0813">Transport</keyword>
<dbReference type="PROSITE" id="PS50850">
    <property type="entry name" value="MFS"/>
    <property type="match status" value="1"/>
</dbReference>
<feature type="transmembrane region" description="Helical" evidence="7">
    <location>
        <begin position="159"/>
        <end position="182"/>
    </location>
</feature>
<evidence type="ECO:0000256" key="5">
    <source>
        <dbReference type="ARBA" id="ARBA00022989"/>
    </source>
</evidence>
<keyword evidence="4 7" id="KW-0812">Transmembrane</keyword>
<organism evidence="9 10">
    <name type="scientific">Dictyobacter aurantiacus</name>
    <dbReference type="NCBI Taxonomy" id="1936993"/>
    <lineage>
        <taxon>Bacteria</taxon>
        <taxon>Bacillati</taxon>
        <taxon>Chloroflexota</taxon>
        <taxon>Ktedonobacteria</taxon>
        <taxon>Ktedonobacterales</taxon>
        <taxon>Dictyobacteraceae</taxon>
        <taxon>Dictyobacter</taxon>
    </lineage>
</organism>
<evidence type="ECO:0000256" key="3">
    <source>
        <dbReference type="ARBA" id="ARBA00022475"/>
    </source>
</evidence>
<feature type="transmembrane region" description="Helical" evidence="7">
    <location>
        <begin position="282"/>
        <end position="301"/>
    </location>
</feature>
<dbReference type="EMBL" id="BIFQ01000002">
    <property type="protein sequence ID" value="GCE09897.1"/>
    <property type="molecule type" value="Genomic_DNA"/>
</dbReference>
<dbReference type="InterPro" id="IPR005829">
    <property type="entry name" value="Sugar_transporter_CS"/>
</dbReference>
<comment type="subcellular location">
    <subcellularLocation>
        <location evidence="1">Cell membrane</location>
        <topology evidence="1">Multi-pass membrane protein</topology>
    </subcellularLocation>
</comment>
<dbReference type="RefSeq" id="WP_218031080.1">
    <property type="nucleotide sequence ID" value="NZ_BIFQ01000002.1"/>
</dbReference>
<evidence type="ECO:0000256" key="2">
    <source>
        <dbReference type="ARBA" id="ARBA00022448"/>
    </source>
</evidence>
<evidence type="ECO:0000256" key="7">
    <source>
        <dbReference type="SAM" id="Phobius"/>
    </source>
</evidence>
<feature type="transmembrane region" description="Helical" evidence="7">
    <location>
        <begin position="338"/>
        <end position="357"/>
    </location>
</feature>